<dbReference type="Pfam" id="PF07456">
    <property type="entry name" value="Hpre_diP_synt_I"/>
    <property type="match status" value="1"/>
</dbReference>
<evidence type="ECO:0000313" key="5">
    <source>
        <dbReference type="Proteomes" id="UP000247523"/>
    </source>
</evidence>
<name>A0A255I1C2_9FIRM</name>
<evidence type="ECO:0000313" key="3">
    <source>
        <dbReference type="EMBL" id="RDY33002.1"/>
    </source>
</evidence>
<feature type="transmembrane region" description="Helical" evidence="1">
    <location>
        <begin position="34"/>
        <end position="52"/>
    </location>
</feature>
<dbReference type="PIRSF" id="PIRSF027391">
    <property type="entry name" value="Hpre_diP_synt_I"/>
    <property type="match status" value="1"/>
</dbReference>
<feature type="transmembrane region" description="Helical" evidence="1">
    <location>
        <begin position="132"/>
        <end position="156"/>
    </location>
</feature>
<proteinExistence type="predicted"/>
<keyword evidence="4" id="KW-1185">Reference proteome</keyword>
<dbReference type="InterPro" id="IPR014535">
    <property type="entry name" value="Hpre_diP_synt_I"/>
</dbReference>
<dbReference type="Proteomes" id="UP000247523">
    <property type="component" value="Unassembled WGS sequence"/>
</dbReference>
<reference evidence="3" key="3">
    <citation type="submission" date="2018-07" db="EMBL/GenBank/DDBJ databases">
        <authorList>
            <person name="Quirk P.G."/>
            <person name="Krulwich T.A."/>
        </authorList>
    </citation>
    <scope>NUCLEOTIDE SEQUENCE</scope>
    <source>
        <strain evidence="3">CCRI-19302</strain>
    </source>
</reference>
<reference evidence="3 4" key="1">
    <citation type="journal article" date="2017" name="Genome Announc.">
        <title>Draft Genome Sequence of a Sporulating and Motile Strain of Lachnotalea glycerini Isolated from Water in Quebec City, Canada.</title>
        <authorList>
            <person name="Maheux A.F."/>
            <person name="Boudreau D.K."/>
            <person name="Berube E."/>
            <person name="Boissinot M."/>
            <person name="Raymond F."/>
            <person name="Brodeur S."/>
            <person name="Corbeil J."/>
            <person name="Isabel S."/>
            <person name="Omar R.F."/>
            <person name="Bergeron M.G."/>
        </authorList>
    </citation>
    <scope>NUCLEOTIDE SEQUENCE [LARGE SCALE GENOMIC DNA]</scope>
    <source>
        <strain evidence="3 4">CCRI-19302</strain>
    </source>
</reference>
<organism evidence="2 5">
    <name type="scientific">Lachnotalea glycerini</name>
    <dbReference type="NCBI Taxonomy" id="1763509"/>
    <lineage>
        <taxon>Bacteria</taxon>
        <taxon>Bacillati</taxon>
        <taxon>Bacillota</taxon>
        <taxon>Clostridia</taxon>
        <taxon>Lachnospirales</taxon>
        <taxon>Lachnospiraceae</taxon>
        <taxon>Lachnotalea</taxon>
    </lineage>
</organism>
<dbReference type="AlphaFoldDB" id="A0A255I1C2"/>
<feature type="transmembrane region" description="Helical" evidence="1">
    <location>
        <begin position="105"/>
        <end position="125"/>
    </location>
</feature>
<comment type="caution">
    <text evidence="2">The sequence shown here is derived from an EMBL/GenBank/DDBJ whole genome shotgun (WGS) entry which is preliminary data.</text>
</comment>
<dbReference type="OrthoDB" id="9799095at2"/>
<evidence type="ECO:0000256" key="1">
    <source>
        <dbReference type="SAM" id="Phobius"/>
    </source>
</evidence>
<dbReference type="InterPro" id="IPR010898">
    <property type="entry name" value="Hpre_diP_synth_I"/>
</dbReference>
<dbReference type="EMBL" id="QICS01000001">
    <property type="protein sequence ID" value="PXV95949.1"/>
    <property type="molecule type" value="Genomic_DNA"/>
</dbReference>
<keyword evidence="1" id="KW-1133">Transmembrane helix</keyword>
<protein>
    <submittedName>
        <fullName evidence="3">Gx transporter family protein</fullName>
    </submittedName>
    <submittedName>
        <fullName evidence="2">Heptaprenyl diphosphate synthase</fullName>
    </submittedName>
</protein>
<dbReference type="RefSeq" id="WP_094378722.1">
    <property type="nucleotide sequence ID" value="NZ_NOKA02000001.1"/>
</dbReference>
<evidence type="ECO:0000313" key="4">
    <source>
        <dbReference type="Proteomes" id="UP000216411"/>
    </source>
</evidence>
<evidence type="ECO:0000313" key="2">
    <source>
        <dbReference type="EMBL" id="PXV95949.1"/>
    </source>
</evidence>
<feature type="transmembrane region" description="Helical" evidence="1">
    <location>
        <begin position="5"/>
        <end position="22"/>
    </location>
</feature>
<accession>A0A255I1C2</accession>
<gene>
    <name evidence="2" type="ORF">C8E03_101580</name>
    <name evidence="3" type="ORF">CG710_000275</name>
</gene>
<keyword evidence="1" id="KW-0812">Transmembrane</keyword>
<dbReference type="EMBL" id="NOKA02000001">
    <property type="protein sequence ID" value="RDY33002.1"/>
    <property type="molecule type" value="Genomic_DNA"/>
</dbReference>
<dbReference type="Proteomes" id="UP000216411">
    <property type="component" value="Unassembled WGS sequence"/>
</dbReference>
<dbReference type="Gene3D" id="1.10.1760.20">
    <property type="match status" value="1"/>
</dbReference>
<reference evidence="2 5" key="2">
    <citation type="submission" date="2018-05" db="EMBL/GenBank/DDBJ databases">
        <title>Genomic Encyclopedia of Type Strains, Phase IV (KMG-IV): sequencing the most valuable type-strain genomes for metagenomic binning, comparative biology and taxonomic classification.</title>
        <authorList>
            <person name="Goeker M."/>
        </authorList>
    </citation>
    <scope>NUCLEOTIDE SEQUENCE [LARGE SCALE GENOMIC DNA]</scope>
    <source>
        <strain evidence="2 5">DSM 28816</strain>
    </source>
</reference>
<feature type="transmembrane region" description="Helical" evidence="1">
    <location>
        <begin position="64"/>
        <end position="93"/>
    </location>
</feature>
<keyword evidence="1" id="KW-0472">Membrane</keyword>
<sequence length="168" mass="18022">MKTRDIVSCGMLIGVAMLAGYIEQTFPINMAVPGIKLGLANSATIIALSVLGKKEAILITELRIILTTFMFGKLFAMIFSITGSVLSLLVMLLLKKTNKFSNVGISVSGAVMHNVGQIIAAALLLHTKAIIYYLPVLFLSGIIAGIIIGIISQIIIDRVNVFQNRSSE</sequence>